<dbReference type="PANTHER" id="PTHR15503">
    <property type="entry name" value="LDOC1 RELATED"/>
    <property type="match status" value="1"/>
</dbReference>
<dbReference type="PANTHER" id="PTHR15503:SF45">
    <property type="entry name" value="RNA-DIRECTED DNA POLYMERASE HOMOLOG"/>
    <property type="match status" value="1"/>
</dbReference>
<feature type="region of interest" description="Disordered" evidence="1">
    <location>
        <begin position="1152"/>
        <end position="1228"/>
    </location>
</feature>
<dbReference type="EMBL" id="BKCJ010002556">
    <property type="protein sequence ID" value="GEU49383.1"/>
    <property type="molecule type" value="Genomic_DNA"/>
</dbReference>
<evidence type="ECO:0000313" key="3">
    <source>
        <dbReference type="EMBL" id="GEU49383.1"/>
    </source>
</evidence>
<name>A0A6L2KIT8_TANCI</name>
<feature type="domain" description="Reverse transcriptase/retrotransposon-derived protein RNase H-like" evidence="2">
    <location>
        <begin position="589"/>
        <end position="640"/>
    </location>
</feature>
<proteinExistence type="predicted"/>
<sequence length="1451" mass="166918">MAEEQDEQQQNMLDAELVLINKQVKIAISNFRFALEKTQPDVIYKVFLEILKQYSIYNAFNVIIDALEIYIQWFWHKIPYDLTTKAHLFMIDNKISKRPLSFQHVIKLEANLSNQKFVNNGSKDLVFRMAIPVVMLTDDIKASAEYSKYLGKSKGSKPVKLPVETVVEEVKHFEEVAEDVESKENDEEPLVIRIRTGVLIGREVRSESDNEGLDHLKKLKGLETLSEAAQFKLNMEKARKASIYDFFFQQRPRGSGEGFGVTSEVPDELTLKISTDNHEGCTYKEFFACKPRDFDGKGATQPATIQSAILKARALADKAIRNGTLSKSSEKRKEVLESSKQVRGLTIRKRSWEKVLWQQSLLGMSILTPIIGADFGFISTDFVPLLNMKPSILRSSFVIETNNGKKVESNKIIHGCKLKLGDSLFNIGLIPFGHGSFDVIVGMDWLSIHKAMIVCHEKVVRIPLANDLVPGATPIVKSPYRLAPSEMQEFSEQLQELRDKGFIRPSHFYGEYLCCLLRRRMSKEDHEVHMKLVMELLKKEKLFAKFFKCEFLLQEVCFLRHVVNNNGIHVDPSKIEAVKNWKKNQKYEWGAKQEEGFQTLKDNVCNAPILLFSDRLEDFVVYCDTSNQGFRYVLMQRGKELNMHQQRWIEFSDYHCEIRYHPGKANVVADALSREERVKPRRVEHAPEEMLCGIDQQMEKKEDGGLYFMDRIWVPLVGMKRDVATYVSKCLTCSKVKAEHQRPLDIVESIRNTVRYEYGLSPLNRYTNSHKPLEFKVGDQVLWKVSPWKAYWLRLPQELSSVHDTFHVLNLKKSLADANLHVPLEEIKVDKTLRFVEEPVEVMDREVKKLKRSKIPIVKVRWYSKRGLEFTWEREDFMKEVTQDIFTKFVVESEFSSQIYVMVEQEILDEPSTYSISSSSDSEFVIKDISSDEADVTKKADQSKKTNDEKVKEEHVGNLLALLFSEAGILYSKKPEATKVSSSLTLSSTEFTSQFLNDNPDVIVNEVLKDPVEPEVQSMMEVPVTQEKLVEHGPPLVETTVTLIPDPTIVSPTQTPPTQPKRSKIKKILKKSERPESQVDIGKLDNRVTRLEKKVHVMISFNLSDAIYKSVKAHLKNVLPKDVPYFGKIKMEKSKESMPKHSSTPFDQVALDDFKDNHDQDPPTDAEKDSKKKKRKDSNAPYSKKIKDQPTSSKKGITPSKPSKPNKSMQADETVKELNQEEVMNDEEPVVDEVVNTDEHLQDDAGLSQDRSKWFKQPPRSETLDPEWSRDPNADHYLAFSDQLDWTNPTGNKCPYDLSKTLPLQGPPGHLTIHVEFFFNNDLALVTKIKAARITIDNQFGYGYFKEIIVRRVDLKEYSFKEDKSKQKRPMRAGELYKFSDGTLQMVHDNLHAMLHNFVLGYNDAMLTRKWSEKDQEQTIDMLNLIDDLLLERWITKSLECYVGGRVNETD</sequence>
<dbReference type="InterPro" id="IPR041577">
    <property type="entry name" value="RT_RNaseH_2"/>
</dbReference>
<dbReference type="CDD" id="cd00303">
    <property type="entry name" value="retropepsin_like"/>
    <property type="match status" value="1"/>
</dbReference>
<accession>A0A6L2KIT8</accession>
<dbReference type="Pfam" id="PF17919">
    <property type="entry name" value="RT_RNaseH_2"/>
    <property type="match status" value="1"/>
</dbReference>
<evidence type="ECO:0000259" key="2">
    <source>
        <dbReference type="Pfam" id="PF17919"/>
    </source>
</evidence>
<dbReference type="Gene3D" id="2.40.70.10">
    <property type="entry name" value="Acid Proteases"/>
    <property type="match status" value="1"/>
</dbReference>
<evidence type="ECO:0000256" key="1">
    <source>
        <dbReference type="SAM" id="MobiDB-lite"/>
    </source>
</evidence>
<dbReference type="InterPro" id="IPR032567">
    <property type="entry name" value="RTL1-rel"/>
</dbReference>
<reference evidence="3" key="1">
    <citation type="journal article" date="2019" name="Sci. Rep.">
        <title>Draft genome of Tanacetum cinerariifolium, the natural source of mosquito coil.</title>
        <authorList>
            <person name="Yamashiro T."/>
            <person name="Shiraishi A."/>
            <person name="Satake H."/>
            <person name="Nakayama K."/>
        </authorList>
    </citation>
    <scope>NUCLEOTIDE SEQUENCE</scope>
</reference>
<dbReference type="Gene3D" id="3.10.10.10">
    <property type="entry name" value="HIV Type 1 Reverse Transcriptase, subunit A, domain 1"/>
    <property type="match status" value="1"/>
</dbReference>
<dbReference type="Pfam" id="PF08284">
    <property type="entry name" value="RVP_2"/>
    <property type="match status" value="1"/>
</dbReference>
<feature type="compositionally biased region" description="Basic and acidic residues" evidence="1">
    <location>
        <begin position="1152"/>
        <end position="1170"/>
    </location>
</feature>
<gene>
    <name evidence="3" type="ORF">Tci_021361</name>
</gene>
<feature type="region of interest" description="Disordered" evidence="1">
    <location>
        <begin position="1240"/>
        <end position="1270"/>
    </location>
</feature>
<protein>
    <recommendedName>
        <fullName evidence="2">Reverse transcriptase/retrotransposon-derived protein RNase H-like domain-containing protein</fullName>
    </recommendedName>
</protein>
<organism evidence="3">
    <name type="scientific">Tanacetum cinerariifolium</name>
    <name type="common">Dalmatian daisy</name>
    <name type="synonym">Chrysanthemum cinerariifolium</name>
    <dbReference type="NCBI Taxonomy" id="118510"/>
    <lineage>
        <taxon>Eukaryota</taxon>
        <taxon>Viridiplantae</taxon>
        <taxon>Streptophyta</taxon>
        <taxon>Embryophyta</taxon>
        <taxon>Tracheophyta</taxon>
        <taxon>Spermatophyta</taxon>
        <taxon>Magnoliopsida</taxon>
        <taxon>eudicotyledons</taxon>
        <taxon>Gunneridae</taxon>
        <taxon>Pentapetalae</taxon>
        <taxon>asterids</taxon>
        <taxon>campanulids</taxon>
        <taxon>Asterales</taxon>
        <taxon>Asteraceae</taxon>
        <taxon>Asteroideae</taxon>
        <taxon>Anthemideae</taxon>
        <taxon>Anthemidinae</taxon>
        <taxon>Tanacetum</taxon>
    </lineage>
</organism>
<dbReference type="SUPFAM" id="SSF56672">
    <property type="entry name" value="DNA/RNA polymerases"/>
    <property type="match status" value="1"/>
</dbReference>
<feature type="region of interest" description="Disordered" evidence="1">
    <location>
        <begin position="1047"/>
        <end position="1077"/>
    </location>
</feature>
<dbReference type="InterPro" id="IPR043502">
    <property type="entry name" value="DNA/RNA_pol_sf"/>
</dbReference>
<dbReference type="InterPro" id="IPR043128">
    <property type="entry name" value="Rev_trsase/Diguanyl_cyclase"/>
</dbReference>
<feature type="compositionally biased region" description="Polar residues" evidence="1">
    <location>
        <begin position="1189"/>
        <end position="1211"/>
    </location>
</feature>
<dbReference type="InterPro" id="IPR021109">
    <property type="entry name" value="Peptidase_aspartic_dom_sf"/>
</dbReference>
<dbReference type="Gene3D" id="3.30.70.270">
    <property type="match status" value="1"/>
</dbReference>
<comment type="caution">
    <text evidence="3">The sequence shown here is derived from an EMBL/GenBank/DDBJ whole genome shotgun (WGS) entry which is preliminary data.</text>
</comment>